<evidence type="ECO:0000256" key="4">
    <source>
        <dbReference type="ARBA" id="ARBA00022832"/>
    </source>
</evidence>
<dbReference type="GO" id="GO:0006633">
    <property type="term" value="P:fatty acid biosynthetic process"/>
    <property type="evidence" value="ECO:0007669"/>
    <property type="project" value="TreeGrafter"/>
</dbReference>
<keyword evidence="6" id="KW-0511">Multifunctional enzyme</keyword>
<reference evidence="9" key="1">
    <citation type="submission" date="2019-10" db="EMBL/GenBank/DDBJ databases">
        <title>Draft genome sequece of Microseira wollei NIES-4236.</title>
        <authorList>
            <person name="Yamaguchi H."/>
            <person name="Suzuki S."/>
            <person name="Kawachi M."/>
        </authorList>
    </citation>
    <scope>NUCLEOTIDE SEQUENCE</scope>
    <source>
        <strain evidence="9">NIES-4236</strain>
    </source>
</reference>
<dbReference type="Gene3D" id="3.40.47.10">
    <property type="match status" value="1"/>
</dbReference>
<accession>A0AAV3XKP2</accession>
<evidence type="ECO:0000256" key="1">
    <source>
        <dbReference type="ARBA" id="ARBA00022450"/>
    </source>
</evidence>
<comment type="caution">
    <text evidence="9">The sequence shown here is derived from an EMBL/GenBank/DDBJ whole genome shotgun (WGS) entry which is preliminary data.</text>
</comment>
<gene>
    <name evidence="9" type="ORF">MiSe_61630</name>
</gene>
<dbReference type="SUPFAM" id="SSF53901">
    <property type="entry name" value="Thiolase-like"/>
    <property type="match status" value="1"/>
</dbReference>
<keyword evidence="1" id="KW-0596">Phosphopantetheine</keyword>
<evidence type="ECO:0000256" key="6">
    <source>
        <dbReference type="ARBA" id="ARBA00023268"/>
    </source>
</evidence>
<dbReference type="PROSITE" id="PS52004">
    <property type="entry name" value="KS3_2"/>
    <property type="match status" value="1"/>
</dbReference>
<dbReference type="InterPro" id="IPR050091">
    <property type="entry name" value="PKS_NRPS_Biosynth_Enz"/>
</dbReference>
<dbReference type="GO" id="GO:0004312">
    <property type="term" value="F:fatty acid synthase activity"/>
    <property type="evidence" value="ECO:0007669"/>
    <property type="project" value="TreeGrafter"/>
</dbReference>
<sequence>MSNQQSLNEVSIAVIGMAGRFPGADDLDSFWQNLRDGVESIRHFTDEESLAAGIPEKLVRNPQYVPAKGILSDVDLFDANFFGIAPHEAELMDPQHRLFLETAWTALENAAYDPKRYEGWIGVYAGSGNVTYLHHVLQDKENLIQASGQTHVFFGNYPDFFASRVAYKLGLTGPAVVVRTACSTSLVAINMACQALLNYHCDMALAGGCSIHIPQKAGYIYETGGIPSPDGHCMAFDARAAGTVPGDGVGVLVLKRLDDALQDQDNILAVIRGFALNNDGSDKVGYTAPSVDGQAEVISLAHEMAGGDFEAVDYIEAHGTATPLGDPVEVAALTQAFREKTQRTGFCALGSVKTNIGHVDAAAGVAGVIKTILSLRHRLLVPSLHFQSPNPKIDFENSPFYVNAVLQEWPDRGQPRRAGVSSFGIGGTNAHLVLEEAPTRQNGSGHQTLQVLPLSAKSPEALEQLTQNLVDYLERHPDLDLADVAFTLQVGRSEHSYRRAILCRTNSEAVEALRDAAGKGVTVVKKDSIGKPIFTFNDGKNANWEFLCQIYKDEPVLPQELDRCAEALKPCLGGDLREILATTVAEGDSAYTQAVFKEEVVLTNRSRCRERREKKRRRYN</sequence>
<evidence type="ECO:0000313" key="10">
    <source>
        <dbReference type="Proteomes" id="UP001050975"/>
    </source>
</evidence>
<evidence type="ECO:0000256" key="7">
    <source>
        <dbReference type="RuleBase" id="RU003694"/>
    </source>
</evidence>
<keyword evidence="4" id="KW-0276">Fatty acid metabolism</keyword>
<dbReference type="RefSeq" id="WP_226587579.1">
    <property type="nucleotide sequence ID" value="NZ_BLAY01000119.1"/>
</dbReference>
<dbReference type="FunFam" id="3.40.47.10:FF:000042">
    <property type="entry name" value="Polyketide synthase Pks13"/>
    <property type="match status" value="1"/>
</dbReference>
<dbReference type="InterPro" id="IPR020841">
    <property type="entry name" value="PKS_Beta-ketoAc_synthase_dom"/>
</dbReference>
<keyword evidence="3 7" id="KW-0808">Transferase</keyword>
<keyword evidence="10" id="KW-1185">Reference proteome</keyword>
<dbReference type="InterPro" id="IPR014030">
    <property type="entry name" value="Ketoacyl_synth_N"/>
</dbReference>
<dbReference type="InterPro" id="IPR016039">
    <property type="entry name" value="Thiolase-like"/>
</dbReference>
<dbReference type="Gene3D" id="1.10.1240.100">
    <property type="match status" value="1"/>
</dbReference>
<dbReference type="PANTHER" id="PTHR43775">
    <property type="entry name" value="FATTY ACID SYNTHASE"/>
    <property type="match status" value="1"/>
</dbReference>
<dbReference type="Pfam" id="PF00109">
    <property type="entry name" value="ketoacyl-synt"/>
    <property type="match status" value="1"/>
</dbReference>
<dbReference type="CDD" id="cd00833">
    <property type="entry name" value="PKS"/>
    <property type="match status" value="1"/>
</dbReference>
<dbReference type="InterPro" id="IPR014031">
    <property type="entry name" value="Ketoacyl_synth_C"/>
</dbReference>
<dbReference type="EMBL" id="BLAY01000119">
    <property type="protein sequence ID" value="GET41351.1"/>
    <property type="molecule type" value="Genomic_DNA"/>
</dbReference>
<protein>
    <submittedName>
        <fullName evidence="9">Beta-ketoacyl synthase</fullName>
    </submittedName>
</protein>
<dbReference type="Pfam" id="PF22621">
    <property type="entry name" value="CurL-like_PKS_C"/>
    <property type="match status" value="1"/>
</dbReference>
<evidence type="ECO:0000313" key="9">
    <source>
        <dbReference type="EMBL" id="GET41351.1"/>
    </source>
</evidence>
<keyword evidence="2" id="KW-0597">Phosphoprotein</keyword>
<dbReference type="AlphaFoldDB" id="A0AAV3XKP2"/>
<evidence type="ECO:0000259" key="8">
    <source>
        <dbReference type="PROSITE" id="PS52004"/>
    </source>
</evidence>
<dbReference type="PANTHER" id="PTHR43775:SF51">
    <property type="entry name" value="INACTIVE PHENOLPHTHIOCEROL SYNTHESIS POLYKETIDE SYNTHASE TYPE I PKS1-RELATED"/>
    <property type="match status" value="1"/>
</dbReference>
<evidence type="ECO:0000256" key="5">
    <source>
        <dbReference type="ARBA" id="ARBA00023098"/>
    </source>
</evidence>
<dbReference type="Proteomes" id="UP001050975">
    <property type="component" value="Unassembled WGS sequence"/>
</dbReference>
<name>A0AAV3XKP2_9CYAN</name>
<dbReference type="Pfam" id="PF02801">
    <property type="entry name" value="Ketoacyl-synt_C"/>
    <property type="match status" value="1"/>
</dbReference>
<dbReference type="SMART" id="SM00825">
    <property type="entry name" value="PKS_KS"/>
    <property type="match status" value="1"/>
</dbReference>
<evidence type="ECO:0000256" key="2">
    <source>
        <dbReference type="ARBA" id="ARBA00022553"/>
    </source>
</evidence>
<evidence type="ECO:0000256" key="3">
    <source>
        <dbReference type="ARBA" id="ARBA00022679"/>
    </source>
</evidence>
<keyword evidence="5" id="KW-0443">Lipid metabolism</keyword>
<comment type="similarity">
    <text evidence="7">Belongs to the thiolase-like superfamily. Beta-ketoacyl-ACP synthases family.</text>
</comment>
<feature type="domain" description="Ketosynthase family 3 (KS3)" evidence="8">
    <location>
        <begin position="9"/>
        <end position="436"/>
    </location>
</feature>
<organism evidence="9 10">
    <name type="scientific">Microseira wollei NIES-4236</name>
    <dbReference type="NCBI Taxonomy" id="2530354"/>
    <lineage>
        <taxon>Bacteria</taxon>
        <taxon>Bacillati</taxon>
        <taxon>Cyanobacteriota</taxon>
        <taxon>Cyanophyceae</taxon>
        <taxon>Oscillatoriophycideae</taxon>
        <taxon>Aerosakkonematales</taxon>
        <taxon>Aerosakkonemataceae</taxon>
        <taxon>Microseira</taxon>
    </lineage>
</organism>
<proteinExistence type="inferred from homology"/>